<dbReference type="EMBL" id="JAGRRH010000020">
    <property type="protein sequence ID" value="KAG7347781.1"/>
    <property type="molecule type" value="Genomic_DNA"/>
</dbReference>
<proteinExistence type="predicted"/>
<dbReference type="AlphaFoldDB" id="A0A9K3KQP9"/>
<reference evidence="1" key="1">
    <citation type="journal article" date="2021" name="Sci. Rep.">
        <title>Diploid genomic architecture of Nitzschia inconspicua, an elite biomass production diatom.</title>
        <authorList>
            <person name="Oliver A."/>
            <person name="Podell S."/>
            <person name="Pinowska A."/>
            <person name="Traller J.C."/>
            <person name="Smith S.R."/>
            <person name="McClure R."/>
            <person name="Beliaev A."/>
            <person name="Bohutskyi P."/>
            <person name="Hill E.A."/>
            <person name="Rabines A."/>
            <person name="Zheng H."/>
            <person name="Allen L.Z."/>
            <person name="Kuo A."/>
            <person name="Grigoriev I.V."/>
            <person name="Allen A.E."/>
            <person name="Hazlebeck D."/>
            <person name="Allen E.E."/>
        </authorList>
    </citation>
    <scope>NUCLEOTIDE SEQUENCE</scope>
    <source>
        <strain evidence="1">Hildebrandi</strain>
    </source>
</reference>
<gene>
    <name evidence="1" type="ORF">IV203_016486</name>
</gene>
<evidence type="ECO:0000313" key="2">
    <source>
        <dbReference type="Proteomes" id="UP000693970"/>
    </source>
</evidence>
<dbReference type="Proteomes" id="UP000693970">
    <property type="component" value="Unassembled WGS sequence"/>
</dbReference>
<organism evidence="1 2">
    <name type="scientific">Nitzschia inconspicua</name>
    <dbReference type="NCBI Taxonomy" id="303405"/>
    <lineage>
        <taxon>Eukaryota</taxon>
        <taxon>Sar</taxon>
        <taxon>Stramenopiles</taxon>
        <taxon>Ochrophyta</taxon>
        <taxon>Bacillariophyta</taxon>
        <taxon>Bacillariophyceae</taxon>
        <taxon>Bacillariophycidae</taxon>
        <taxon>Bacillariales</taxon>
        <taxon>Bacillariaceae</taxon>
        <taxon>Nitzschia</taxon>
    </lineage>
</organism>
<protein>
    <submittedName>
        <fullName evidence="1">Uncharacterized protein</fullName>
    </submittedName>
</protein>
<evidence type="ECO:0000313" key="1">
    <source>
        <dbReference type="EMBL" id="KAG7347781.1"/>
    </source>
</evidence>
<sequence>MGGGISVELECDPLQPGVAKLKGTLILFHHGKQVKQLTRPPFPRVTLQYRARCVDDRDKESHVVLWETGGYVFQGARSNDPQHPIIVLNPGRNDFPFCFDIPESPTSPPQEFLKQAHCGRLCKYYQFQHILRAGCPPLTKDIQSFPRLLLKESDYGKRYLPRDNSGHNPILSTVTTADVIFEVASLAAS</sequence>
<reference evidence="1" key="2">
    <citation type="submission" date="2021-04" db="EMBL/GenBank/DDBJ databases">
        <authorList>
            <person name="Podell S."/>
        </authorList>
    </citation>
    <scope>NUCLEOTIDE SEQUENCE</scope>
    <source>
        <strain evidence="1">Hildebrandi</strain>
    </source>
</reference>
<name>A0A9K3KQP9_9STRA</name>
<keyword evidence="2" id="KW-1185">Reference proteome</keyword>
<comment type="caution">
    <text evidence="1">The sequence shown here is derived from an EMBL/GenBank/DDBJ whole genome shotgun (WGS) entry which is preliminary data.</text>
</comment>
<accession>A0A9K3KQP9</accession>